<protein>
    <submittedName>
        <fullName evidence="2">Uncharacterized protein</fullName>
    </submittedName>
</protein>
<evidence type="ECO:0000313" key="2">
    <source>
        <dbReference type="EMBL" id="KAL1122840.1"/>
    </source>
</evidence>
<evidence type="ECO:0000256" key="1">
    <source>
        <dbReference type="SAM" id="Coils"/>
    </source>
</evidence>
<proteinExistence type="predicted"/>
<organism evidence="2 3">
    <name type="scientific">Ranatra chinensis</name>
    <dbReference type="NCBI Taxonomy" id="642074"/>
    <lineage>
        <taxon>Eukaryota</taxon>
        <taxon>Metazoa</taxon>
        <taxon>Ecdysozoa</taxon>
        <taxon>Arthropoda</taxon>
        <taxon>Hexapoda</taxon>
        <taxon>Insecta</taxon>
        <taxon>Pterygota</taxon>
        <taxon>Neoptera</taxon>
        <taxon>Paraneoptera</taxon>
        <taxon>Hemiptera</taxon>
        <taxon>Heteroptera</taxon>
        <taxon>Panheteroptera</taxon>
        <taxon>Nepomorpha</taxon>
        <taxon>Nepidae</taxon>
        <taxon>Ranatrinae</taxon>
        <taxon>Ranatra</taxon>
    </lineage>
</organism>
<comment type="caution">
    <text evidence="2">The sequence shown here is derived from an EMBL/GenBank/DDBJ whole genome shotgun (WGS) entry which is preliminary data.</text>
</comment>
<sequence length="122" mass="14317">MYVQKLLNTIQDQQVQINNMGEEKAFPSKQTEEPSDVCTRKDCLAARDEVKRLTENVQLLEFQVKAHKDDWEAERNEKREVIKHRDDTKAQLVETVRELHALRVRTTMLFLKGVILRIGNLD</sequence>
<feature type="coiled-coil region" evidence="1">
    <location>
        <begin position="3"/>
        <end position="70"/>
    </location>
</feature>
<reference evidence="2 3" key="1">
    <citation type="submission" date="2024-07" db="EMBL/GenBank/DDBJ databases">
        <title>Chromosome-level genome assembly of the water stick insect Ranatra chinensis (Heteroptera: Nepidae).</title>
        <authorList>
            <person name="Liu X."/>
        </authorList>
    </citation>
    <scope>NUCLEOTIDE SEQUENCE [LARGE SCALE GENOMIC DNA]</scope>
    <source>
        <strain evidence="2">Cailab_2021Rc</strain>
        <tissue evidence="2">Muscle</tissue>
    </source>
</reference>
<evidence type="ECO:0000313" key="3">
    <source>
        <dbReference type="Proteomes" id="UP001558652"/>
    </source>
</evidence>
<dbReference type="AlphaFoldDB" id="A0ABD0Y5Z2"/>
<accession>A0ABD0Y5Z2</accession>
<keyword evidence="1" id="KW-0175">Coiled coil</keyword>
<gene>
    <name evidence="2" type="ORF">AAG570_003166</name>
</gene>
<dbReference type="EMBL" id="JBFDAA010000013">
    <property type="protein sequence ID" value="KAL1122840.1"/>
    <property type="molecule type" value="Genomic_DNA"/>
</dbReference>
<name>A0ABD0Y5Z2_9HEMI</name>
<keyword evidence="3" id="KW-1185">Reference proteome</keyword>
<dbReference type="Proteomes" id="UP001558652">
    <property type="component" value="Unassembled WGS sequence"/>
</dbReference>